<accession>A0A0H3M135</accession>
<dbReference type="Proteomes" id="UP000001021">
    <property type="component" value="Chromosome"/>
</dbReference>
<dbReference type="GeneID" id="33057750"/>
<feature type="transmembrane region" description="Helical" evidence="1">
    <location>
        <begin position="89"/>
        <end position="116"/>
    </location>
</feature>
<feature type="transmembrane region" description="Helical" evidence="1">
    <location>
        <begin position="47"/>
        <end position="69"/>
    </location>
</feature>
<evidence type="ECO:0000313" key="2">
    <source>
        <dbReference type="EMBL" id="CAI26888.1"/>
    </source>
</evidence>
<dbReference type="KEGG" id="eru:Erum3820"/>
<keyword evidence="1" id="KW-0472">Membrane</keyword>
<dbReference type="EMBL" id="CR925678">
    <property type="protein sequence ID" value="CAI26888.1"/>
    <property type="molecule type" value="Genomic_DNA"/>
</dbReference>
<feature type="transmembrane region" description="Helical" evidence="1">
    <location>
        <begin position="199"/>
        <end position="218"/>
    </location>
</feature>
<reference evidence="2 3" key="1">
    <citation type="journal article" date="2006" name="J. Bacteriol.">
        <title>Comparative genomic analysis of three strains of Ehrlichia ruminantium reveals an active process of genome size plasticity.</title>
        <authorList>
            <person name="Frutos R."/>
            <person name="Viari A."/>
            <person name="Ferraz C."/>
            <person name="Morgat A."/>
            <person name="Eychenie S."/>
            <person name="Kandassami Y."/>
            <person name="Chantal I."/>
            <person name="Bensaid A."/>
            <person name="Coissac E."/>
            <person name="Vachiery N."/>
            <person name="Demaille J."/>
            <person name="Martinez D."/>
        </authorList>
    </citation>
    <scope>NUCLEOTIDE SEQUENCE [LARGE SCALE GENOMIC DNA]</scope>
    <source>
        <strain evidence="2 3">Welgevonden</strain>
    </source>
</reference>
<organism evidence="2 3">
    <name type="scientific">Ehrlichia ruminantium (strain Welgevonden)</name>
    <dbReference type="NCBI Taxonomy" id="254945"/>
    <lineage>
        <taxon>Bacteria</taxon>
        <taxon>Pseudomonadati</taxon>
        <taxon>Pseudomonadota</taxon>
        <taxon>Alphaproteobacteria</taxon>
        <taxon>Rickettsiales</taxon>
        <taxon>Anaplasmataceae</taxon>
        <taxon>Ehrlichia</taxon>
    </lineage>
</organism>
<feature type="transmembrane region" description="Helical" evidence="1">
    <location>
        <begin position="122"/>
        <end position="143"/>
    </location>
</feature>
<sequence>MQRIVKKPKHFNYPKIHLITIVILLAVSDILTIIKLIPHTYEHTKKIIPLCSIVLSVSFILLYSIYILYNLNIIKSHLQQKITFSKKSICSHIGFIGESASLLGLNIISIILTITSSNNQKIMILSSILSMLSSIFVIGYATIALSTDLEKHNDLKKTNQSTKYTIWSIGNWITGLAISIINIGVIISGYFIEHKSPEIFKIILLTTYVLIISSMLIMKNSQKNTELLDKNTNTKENYIIKDIQLANSTTPLSVSIKRDL</sequence>
<name>A0A0H3M135_EHRRW</name>
<keyword evidence="3" id="KW-1185">Reference proteome</keyword>
<dbReference type="AlphaFoldDB" id="A0A0H3M135"/>
<gene>
    <name evidence="2" type="ordered locus">ERWE_CDS_03940</name>
</gene>
<evidence type="ECO:0000256" key="1">
    <source>
        <dbReference type="SAM" id="Phobius"/>
    </source>
</evidence>
<protein>
    <submittedName>
        <fullName evidence="2">Uncharacterized protein</fullName>
    </submittedName>
</protein>
<feature type="transmembrane region" description="Helical" evidence="1">
    <location>
        <begin position="21"/>
        <end position="41"/>
    </location>
</feature>
<evidence type="ECO:0000313" key="3">
    <source>
        <dbReference type="Proteomes" id="UP000001021"/>
    </source>
</evidence>
<dbReference type="HOGENOM" id="CLU_1084767_0_0_5"/>
<keyword evidence="1" id="KW-1133">Transmembrane helix</keyword>
<dbReference type="RefSeq" id="WP_011155064.1">
    <property type="nucleotide sequence ID" value="NC_005295.2"/>
</dbReference>
<dbReference type="KEGG" id="erw:ERWE_CDS_03940"/>
<feature type="transmembrane region" description="Helical" evidence="1">
    <location>
        <begin position="164"/>
        <end position="187"/>
    </location>
</feature>
<proteinExistence type="predicted"/>
<keyword evidence="1" id="KW-0812">Transmembrane</keyword>